<evidence type="ECO:0000313" key="1">
    <source>
        <dbReference type="EMBL" id="TQC51246.1"/>
    </source>
</evidence>
<evidence type="ECO:0000313" key="2">
    <source>
        <dbReference type="Proteomes" id="UP000320801"/>
    </source>
</evidence>
<organism evidence="1 2">
    <name type="scientific">Mycoplasmopsis mucosicanis</name>
    <dbReference type="NCBI Taxonomy" id="458208"/>
    <lineage>
        <taxon>Bacteria</taxon>
        <taxon>Bacillati</taxon>
        <taxon>Mycoplasmatota</taxon>
        <taxon>Mycoplasmoidales</taxon>
        <taxon>Metamycoplasmataceae</taxon>
        <taxon>Mycoplasmopsis</taxon>
    </lineage>
</organism>
<dbReference type="AlphaFoldDB" id="A0A507SJZ1"/>
<comment type="caution">
    <text evidence="1">The sequence shown here is derived from an EMBL/GenBank/DDBJ whole genome shotgun (WGS) entry which is preliminary data.</text>
</comment>
<name>A0A507SJZ1_9BACT</name>
<dbReference type="Gene3D" id="1.10.10.10">
    <property type="entry name" value="Winged helix-like DNA-binding domain superfamily/Winged helix DNA-binding domain"/>
    <property type="match status" value="1"/>
</dbReference>
<dbReference type="OrthoDB" id="402431at2"/>
<keyword evidence="2" id="KW-1185">Reference proteome</keyword>
<protein>
    <submittedName>
        <fullName evidence="1">Uncharacterized protein</fullName>
    </submittedName>
</protein>
<reference evidence="1 2" key="1">
    <citation type="submission" date="2019-03" db="EMBL/GenBank/DDBJ databases">
        <title>Characterization of a novel Mycoplasma cynos real-time PCR assay.</title>
        <authorList>
            <person name="Tallmadge R.L."/>
            <person name="Mitchell P.K."/>
            <person name="Goodman L."/>
        </authorList>
    </citation>
    <scope>NUCLEOTIDE SEQUENCE [LARGE SCALE GENOMIC DNA]</scope>
    <source>
        <strain evidence="1 2">1642</strain>
    </source>
</reference>
<dbReference type="EMBL" id="SMDN01000033">
    <property type="protein sequence ID" value="TQC51246.1"/>
    <property type="molecule type" value="Genomic_DNA"/>
</dbReference>
<gene>
    <name evidence="1" type="ORF">E1I18_03630</name>
</gene>
<dbReference type="RefSeq" id="WP_141484229.1">
    <property type="nucleotide sequence ID" value="NZ_SMDN01000033.1"/>
</dbReference>
<feature type="non-terminal residue" evidence="1">
    <location>
        <position position="190"/>
    </location>
</feature>
<sequence length="190" mass="22636">MENQRYAAKNDLIFRQITRHSDWTNKQLSIALDVSISTIKRKRKQLRESQKTGTKIKISHGNLNNKHALKHSDEKFIALSKTYFKRYRLTGNENNNDSSSFLTLISFYEFFEHFECSEPKDFSYSTLVRRFKQLGIASPYATKEGKKIAKRNRNKVITNKDLFFISQFKYYESKEKTKRRLNYKNVYKFG</sequence>
<accession>A0A507SJZ1</accession>
<proteinExistence type="predicted"/>
<dbReference type="InterPro" id="IPR036388">
    <property type="entry name" value="WH-like_DNA-bd_sf"/>
</dbReference>
<dbReference type="Proteomes" id="UP000320801">
    <property type="component" value="Unassembled WGS sequence"/>
</dbReference>